<dbReference type="OrthoDB" id="9989448at2"/>
<evidence type="ECO:0000313" key="5">
    <source>
        <dbReference type="Proteomes" id="UP000005583"/>
    </source>
</evidence>
<feature type="domain" description="S-layer protein C-terminal" evidence="3">
    <location>
        <begin position="34"/>
        <end position="92"/>
    </location>
</feature>
<dbReference type="Pfam" id="PF03217">
    <property type="entry name" value="SlpA"/>
    <property type="match status" value="1"/>
</dbReference>
<dbReference type="AlphaFoldDB" id="C2EKQ1"/>
<dbReference type="HOGENOM" id="CLU_911521_0_0_9"/>
<evidence type="ECO:0000313" key="4">
    <source>
        <dbReference type="EMBL" id="EEJ72922.1"/>
    </source>
</evidence>
<dbReference type="RefSeq" id="WP_007126437.1">
    <property type="nucleotide sequence ID" value="NZ_AZFO01000014.1"/>
</dbReference>
<dbReference type="STRING" id="525365.HMPREF0548_0247"/>
<feature type="chain" id="PRO_5009950028" description="S-layer protein C-terminal domain-containing protein" evidence="2">
    <location>
        <begin position="26"/>
        <end position="305"/>
    </location>
</feature>
<feature type="signal peptide" evidence="2">
    <location>
        <begin position="1"/>
        <end position="25"/>
    </location>
</feature>
<dbReference type="PATRIC" id="fig|525365.8.peg.370"/>
<feature type="compositionally biased region" description="Low complexity" evidence="1">
    <location>
        <begin position="105"/>
        <end position="115"/>
    </location>
</feature>
<evidence type="ECO:0000259" key="3">
    <source>
        <dbReference type="Pfam" id="PF03217"/>
    </source>
</evidence>
<comment type="caution">
    <text evidence="4">The sequence shown here is derived from an EMBL/GenBank/DDBJ whole genome shotgun (WGS) entry which is preliminary data.</text>
</comment>
<keyword evidence="5" id="KW-1185">Reference proteome</keyword>
<gene>
    <name evidence="4" type="ORF">HMPREF0548_0247</name>
</gene>
<dbReference type="InterPro" id="IPR024968">
    <property type="entry name" value="SlpA_C_lactobacillus"/>
</dbReference>
<sequence length="305" mass="33680">MNLKKTLFTSMAAITLLSVGTTAIAANRNAEVVEAKTVSRKLKRNAAIYTSHGKRTHKKHLKKGKKIKIYGYKTIKGKKYARIGKNKYILVSNLASAKKKAVKKTNQSTSNNSSDTTDDDITPVDPAKLAVYKGWLKNRKNGNLVALRETKAEYNGSDDDDAPEIIRKGQAIKIPDDDDNWGTDIINTKTGFNLEISGTIGGYVYNLADFDFKTYDGSYKSKLKNIEKYTNDDGDAAKISFVPTASVVSLPAEEGTQTLTAGKRVTLYNPDLLINGDSEYVVEANNSKGYTFQVPYNQITGWKRP</sequence>
<protein>
    <recommendedName>
        <fullName evidence="3">S-layer protein C-terminal domain-containing protein</fullName>
    </recommendedName>
</protein>
<keyword evidence="2" id="KW-0732">Signal</keyword>
<evidence type="ECO:0000256" key="2">
    <source>
        <dbReference type="SAM" id="SignalP"/>
    </source>
</evidence>
<proteinExistence type="predicted"/>
<dbReference type="Proteomes" id="UP000005583">
    <property type="component" value="Unassembled WGS sequence"/>
</dbReference>
<accession>C2EKQ1</accession>
<evidence type="ECO:0000256" key="1">
    <source>
        <dbReference type="SAM" id="MobiDB-lite"/>
    </source>
</evidence>
<reference evidence="4 5" key="1">
    <citation type="submission" date="2009-01" db="EMBL/GenBank/DDBJ databases">
        <authorList>
            <person name="Qin X."/>
            <person name="Bachman B."/>
            <person name="Battles P."/>
            <person name="Bell A."/>
            <person name="Bess C."/>
            <person name="Bickham C."/>
            <person name="Chaboub L."/>
            <person name="Chen D."/>
            <person name="Coyle M."/>
            <person name="Deiros D.R."/>
            <person name="Dinh H."/>
            <person name="Forbes L."/>
            <person name="Fowler G."/>
            <person name="Francisco L."/>
            <person name="Fu Q."/>
            <person name="Gubbala S."/>
            <person name="Hale W."/>
            <person name="Han Y."/>
            <person name="Hemphill L."/>
            <person name="Highlander S.K."/>
            <person name="Hirani K."/>
            <person name="Hogues M."/>
            <person name="Jackson L."/>
            <person name="Jakkamsetti A."/>
            <person name="Javaid M."/>
            <person name="Jiang H."/>
            <person name="Korchina V."/>
            <person name="Kovar C."/>
            <person name="Lara F."/>
            <person name="Lee S."/>
            <person name="Mata R."/>
            <person name="Mathew T."/>
            <person name="Moen C."/>
            <person name="Morales K."/>
            <person name="Munidasa M."/>
            <person name="Nazareth L."/>
            <person name="Ngo R."/>
            <person name="Nguyen L."/>
            <person name="Okwuonu G."/>
            <person name="Ongeri F."/>
            <person name="Patil S."/>
            <person name="Petrosino J."/>
            <person name="Pham C."/>
            <person name="Pham P."/>
            <person name="Pu L.-L."/>
            <person name="Puazo M."/>
            <person name="Raj R."/>
            <person name="Reid J."/>
            <person name="Rouhana J."/>
            <person name="Saada N."/>
            <person name="Shang Y."/>
            <person name="Simmons D."/>
            <person name="Thornton R."/>
            <person name="Warren J."/>
            <person name="Weissenberger G."/>
            <person name="Zhang J."/>
            <person name="Zhang L."/>
            <person name="Zhou C."/>
            <person name="Zhu D."/>
            <person name="Muzny D."/>
            <person name="Worley K."/>
            <person name="Gibbs R."/>
        </authorList>
    </citation>
    <scope>NUCLEOTIDE SEQUENCE [LARGE SCALE GENOMIC DNA]</scope>
    <source>
        <strain evidence="4 5">DSM 16047</strain>
    </source>
</reference>
<dbReference type="EMBL" id="ACGU01000013">
    <property type="protein sequence ID" value="EEJ72922.1"/>
    <property type="molecule type" value="Genomic_DNA"/>
</dbReference>
<organism evidence="4 5">
    <name type="scientific">Lactobacillus ultunensis DSM 16047</name>
    <dbReference type="NCBI Taxonomy" id="525365"/>
    <lineage>
        <taxon>Bacteria</taxon>
        <taxon>Bacillati</taxon>
        <taxon>Bacillota</taxon>
        <taxon>Bacilli</taxon>
        <taxon>Lactobacillales</taxon>
        <taxon>Lactobacillaceae</taxon>
        <taxon>Lactobacillus</taxon>
    </lineage>
</organism>
<dbReference type="eggNOG" id="ENOG5030ATM">
    <property type="taxonomic scope" value="Bacteria"/>
</dbReference>
<feature type="region of interest" description="Disordered" evidence="1">
    <location>
        <begin position="102"/>
        <end position="121"/>
    </location>
</feature>
<name>C2EKQ1_9LACO</name>